<reference evidence="2" key="2">
    <citation type="journal article" date="2023" name="Science">
        <title>Genomic signatures of disease resistance in endangered staghorn corals.</title>
        <authorList>
            <person name="Vollmer S.V."/>
            <person name="Selwyn J.D."/>
            <person name="Despard B.A."/>
            <person name="Roesel C.L."/>
        </authorList>
    </citation>
    <scope>NUCLEOTIDE SEQUENCE</scope>
    <source>
        <strain evidence="2">K2</strain>
    </source>
</reference>
<accession>A0AAD9VDP3</accession>
<gene>
    <name evidence="2" type="ORF">P5673_004252</name>
</gene>
<reference evidence="2" key="1">
    <citation type="journal article" date="2023" name="G3 (Bethesda)">
        <title>Whole genome assembly and annotation of the endangered Caribbean coral Acropora cervicornis.</title>
        <authorList>
            <person name="Selwyn J.D."/>
            <person name="Vollmer S.V."/>
        </authorList>
    </citation>
    <scope>NUCLEOTIDE SEQUENCE</scope>
    <source>
        <strain evidence="2">K2</strain>
    </source>
</reference>
<feature type="transmembrane region" description="Helical" evidence="1">
    <location>
        <begin position="146"/>
        <end position="170"/>
    </location>
</feature>
<dbReference type="AlphaFoldDB" id="A0AAD9VDP3"/>
<keyword evidence="1" id="KW-0812">Transmembrane</keyword>
<proteinExistence type="predicted"/>
<evidence type="ECO:0000256" key="1">
    <source>
        <dbReference type="SAM" id="Phobius"/>
    </source>
</evidence>
<dbReference type="Proteomes" id="UP001249851">
    <property type="component" value="Unassembled WGS sequence"/>
</dbReference>
<organism evidence="2 3">
    <name type="scientific">Acropora cervicornis</name>
    <name type="common">Staghorn coral</name>
    <dbReference type="NCBI Taxonomy" id="6130"/>
    <lineage>
        <taxon>Eukaryota</taxon>
        <taxon>Metazoa</taxon>
        <taxon>Cnidaria</taxon>
        <taxon>Anthozoa</taxon>
        <taxon>Hexacorallia</taxon>
        <taxon>Scleractinia</taxon>
        <taxon>Astrocoeniina</taxon>
        <taxon>Acroporidae</taxon>
        <taxon>Acropora</taxon>
    </lineage>
</organism>
<dbReference type="EMBL" id="JARQWQ010000007">
    <property type="protein sequence ID" value="KAK2570574.1"/>
    <property type="molecule type" value="Genomic_DNA"/>
</dbReference>
<name>A0AAD9VDP3_ACRCE</name>
<comment type="caution">
    <text evidence="2">The sequence shown here is derived from an EMBL/GenBank/DDBJ whole genome shotgun (WGS) entry which is preliminary data.</text>
</comment>
<keyword evidence="1" id="KW-0472">Membrane</keyword>
<protein>
    <submittedName>
        <fullName evidence="2">Uncharacterized protein</fullName>
    </submittedName>
</protein>
<evidence type="ECO:0000313" key="3">
    <source>
        <dbReference type="Proteomes" id="UP001249851"/>
    </source>
</evidence>
<evidence type="ECO:0000313" key="2">
    <source>
        <dbReference type="EMBL" id="KAK2570574.1"/>
    </source>
</evidence>
<sequence>MGCRKSTCTWAQNLKVGAEYRQYTVQLVRQIGCFCEEYRIYVNGQEIEQHGLKYNPCAPLCCAGGEFEWEQDGHSFMLMFNSLSWTNFSGGFRLFIDGIDVNTGREFSAFWRRRGWQIVFVGLVILLIGIALSLAFHFAFPSRLKYGIAFGYAFTFTGLFDILWGLIPVIKYRNSKYDRSVAVKYTSSNAV</sequence>
<keyword evidence="3" id="KW-1185">Reference proteome</keyword>
<feature type="transmembrane region" description="Helical" evidence="1">
    <location>
        <begin position="118"/>
        <end position="140"/>
    </location>
</feature>
<keyword evidence="1" id="KW-1133">Transmembrane helix</keyword>